<dbReference type="Proteomes" id="UP001473063">
    <property type="component" value="Unassembled WGS sequence"/>
</dbReference>
<comment type="caution">
    <text evidence="2">The sequence shown here is derived from an EMBL/GenBank/DDBJ whole genome shotgun (WGS) entry which is preliminary data.</text>
</comment>
<evidence type="ECO:0000256" key="1">
    <source>
        <dbReference type="SAM" id="MobiDB-lite"/>
    </source>
</evidence>
<dbReference type="EMBL" id="JBBMEJ010000002">
    <property type="protein sequence ID" value="MEQ2369834.1"/>
    <property type="molecule type" value="Genomic_DNA"/>
</dbReference>
<evidence type="ECO:0000313" key="3">
    <source>
        <dbReference type="Proteomes" id="UP001473063"/>
    </source>
</evidence>
<protein>
    <submittedName>
        <fullName evidence="2">Uncharacterized protein</fullName>
    </submittedName>
</protein>
<feature type="region of interest" description="Disordered" evidence="1">
    <location>
        <begin position="158"/>
        <end position="177"/>
    </location>
</feature>
<keyword evidence="3" id="KW-1185">Reference proteome</keyword>
<gene>
    <name evidence="2" type="ORF">WMO28_02540</name>
</gene>
<name>A0ABV1BCB4_9FIRM</name>
<proteinExistence type="predicted"/>
<sequence length="177" mass="20313">MNNRENTTIKGYKINFTNNTITVNYTFKKASEEYGTPEYKLLKDVLADFPAMTIIIKSGREKKAPSKFKNLTYKKMREYISVLDNAEEMNAVMDTIEIQSKGQSSPYKFVRDWFMEQFPNYRNIPKLRNGKLVYEKNEGKPKARIIRISVTEEETAAAEKKVADFPASSTGNKKVGA</sequence>
<dbReference type="RefSeq" id="WP_349055968.1">
    <property type="nucleotide sequence ID" value="NZ_JBBMEJ010000002.1"/>
</dbReference>
<feature type="compositionally biased region" description="Polar residues" evidence="1">
    <location>
        <begin position="167"/>
        <end position="177"/>
    </location>
</feature>
<evidence type="ECO:0000313" key="2">
    <source>
        <dbReference type="EMBL" id="MEQ2369834.1"/>
    </source>
</evidence>
<reference evidence="2 3" key="1">
    <citation type="submission" date="2024-03" db="EMBL/GenBank/DDBJ databases">
        <title>Human intestinal bacterial collection.</title>
        <authorList>
            <person name="Pauvert C."/>
            <person name="Hitch T.C.A."/>
            <person name="Clavel T."/>
        </authorList>
    </citation>
    <scope>NUCLEOTIDE SEQUENCE [LARGE SCALE GENOMIC DNA]</scope>
    <source>
        <strain evidence="2 3">CLA-JM-H16</strain>
    </source>
</reference>
<organism evidence="2 3">
    <name type="scientific">Blautia aquisgranensis</name>
    <dbReference type="NCBI Taxonomy" id="3133153"/>
    <lineage>
        <taxon>Bacteria</taxon>
        <taxon>Bacillati</taxon>
        <taxon>Bacillota</taxon>
        <taxon>Clostridia</taxon>
        <taxon>Lachnospirales</taxon>
        <taxon>Lachnospiraceae</taxon>
        <taxon>Blautia</taxon>
    </lineage>
</organism>
<accession>A0ABV1BCB4</accession>